<accession>A0ABZ1B0V5</accession>
<feature type="transmembrane region" description="Helical" evidence="1">
    <location>
        <begin position="134"/>
        <end position="154"/>
    </location>
</feature>
<protein>
    <submittedName>
        <fullName evidence="2">DUF6328 family protein</fullName>
    </submittedName>
</protein>
<dbReference type="InterPro" id="IPR046291">
    <property type="entry name" value="DUF6328"/>
</dbReference>
<dbReference type="Proteomes" id="UP001324287">
    <property type="component" value="Chromosome"/>
</dbReference>
<dbReference type="Pfam" id="PF19853">
    <property type="entry name" value="DUF6328"/>
    <property type="match status" value="1"/>
</dbReference>
<dbReference type="RefSeq" id="WP_324274711.1">
    <property type="nucleotide sequence ID" value="NZ_CP141261.1"/>
</dbReference>
<proteinExistence type="predicted"/>
<feature type="transmembrane region" description="Helical" evidence="1">
    <location>
        <begin position="67"/>
        <end position="88"/>
    </location>
</feature>
<feature type="transmembrane region" description="Helical" evidence="1">
    <location>
        <begin position="109"/>
        <end position="128"/>
    </location>
</feature>
<reference evidence="2 3" key="1">
    <citation type="submission" date="2023-12" db="EMBL/GenBank/DDBJ databases">
        <title>Blastococcus brunescens sp. nov., an actonobacterium isolated from sandstone collected in sahara desert.</title>
        <authorList>
            <person name="Gtari M."/>
            <person name="Ghodhbane F."/>
        </authorList>
    </citation>
    <scope>NUCLEOTIDE SEQUENCE [LARGE SCALE GENOMIC DNA]</scope>
    <source>
        <strain evidence="2 3">BMG 8361</strain>
    </source>
</reference>
<dbReference type="EMBL" id="CP141261">
    <property type="protein sequence ID" value="WRL63376.1"/>
    <property type="molecule type" value="Genomic_DNA"/>
</dbReference>
<feature type="transmembrane region" description="Helical" evidence="1">
    <location>
        <begin position="34"/>
        <end position="55"/>
    </location>
</feature>
<name>A0ABZ1B0V5_9ACTN</name>
<sequence>MTDKRPGVEHTARTRGETPQEVLDRNLGDVLQELRVVLTGVQVLFGFLLTLAFTADLDSRGGFATTVYTVTLLSIASATVVLMAPVSFHRLLFRRGRREELVTFANRSLLAGLGLLLVGITSALLLVLDVALGRWPAIAGSGVVALLAVATWYAGPLRQR</sequence>
<keyword evidence="1" id="KW-0472">Membrane</keyword>
<evidence type="ECO:0000313" key="3">
    <source>
        <dbReference type="Proteomes" id="UP001324287"/>
    </source>
</evidence>
<organism evidence="2 3">
    <name type="scientific">Blastococcus brunescens</name>
    <dbReference type="NCBI Taxonomy" id="1564165"/>
    <lineage>
        <taxon>Bacteria</taxon>
        <taxon>Bacillati</taxon>
        <taxon>Actinomycetota</taxon>
        <taxon>Actinomycetes</taxon>
        <taxon>Geodermatophilales</taxon>
        <taxon>Geodermatophilaceae</taxon>
        <taxon>Blastococcus</taxon>
    </lineage>
</organism>
<evidence type="ECO:0000256" key="1">
    <source>
        <dbReference type="SAM" id="Phobius"/>
    </source>
</evidence>
<keyword evidence="1" id="KW-1133">Transmembrane helix</keyword>
<keyword evidence="3" id="KW-1185">Reference proteome</keyword>
<keyword evidence="1" id="KW-0812">Transmembrane</keyword>
<gene>
    <name evidence="2" type="ORF">U6N30_27120</name>
</gene>
<evidence type="ECO:0000313" key="2">
    <source>
        <dbReference type="EMBL" id="WRL63376.1"/>
    </source>
</evidence>